<evidence type="ECO:0000256" key="14">
    <source>
        <dbReference type="ARBA" id="ARBA00072265"/>
    </source>
</evidence>
<comment type="catalytic activity">
    <reaction evidence="13">
        <text>indole-3-acetaldehyde + O2 + H2O = (indol-3-yl)acetate + H2O2 + H(+)</text>
        <dbReference type="Rhea" id="RHEA:16277"/>
        <dbReference type="ChEBI" id="CHEBI:15377"/>
        <dbReference type="ChEBI" id="CHEBI:15378"/>
        <dbReference type="ChEBI" id="CHEBI:15379"/>
        <dbReference type="ChEBI" id="CHEBI:16240"/>
        <dbReference type="ChEBI" id="CHEBI:18086"/>
        <dbReference type="ChEBI" id="CHEBI:30854"/>
        <dbReference type="EC" id="1.2.3.7"/>
    </reaction>
</comment>
<feature type="binding site" evidence="17">
    <location>
        <position position="98"/>
    </location>
    <ligand>
        <name>[2Fe-2S] cluster</name>
        <dbReference type="ChEBI" id="CHEBI:190135"/>
        <label>1</label>
    </ligand>
</feature>
<dbReference type="FunFam" id="3.30.390.50:FF:000003">
    <property type="entry name" value="Aldehyde oxidase1"/>
    <property type="match status" value="1"/>
</dbReference>
<evidence type="ECO:0000256" key="6">
    <source>
        <dbReference type="ARBA" id="ARBA00022723"/>
    </source>
</evidence>
<reference evidence="20" key="1">
    <citation type="submission" date="2020-11" db="EMBL/GenBank/DDBJ databases">
        <authorList>
            <person name="Tran Van P."/>
        </authorList>
    </citation>
    <scope>NUCLEOTIDE SEQUENCE</scope>
</reference>
<dbReference type="InterPro" id="IPR002346">
    <property type="entry name" value="Mopterin_DH_FAD-bd"/>
</dbReference>
<feature type="binding site" evidence="17">
    <location>
        <position position="793"/>
    </location>
    <ligand>
        <name>Mo-molybdopterin</name>
        <dbReference type="ChEBI" id="CHEBI:71302"/>
    </ligand>
    <ligandPart>
        <name>Mo</name>
        <dbReference type="ChEBI" id="CHEBI:28685"/>
    </ligandPart>
</feature>
<feature type="binding site" evidence="17">
    <location>
        <position position="199"/>
    </location>
    <ligand>
        <name>[2Fe-2S] cluster</name>
        <dbReference type="ChEBI" id="CHEBI:190135"/>
        <label>2</label>
    </ligand>
</feature>
<feature type="region of interest" description="Disordered" evidence="18">
    <location>
        <begin position="564"/>
        <end position="591"/>
    </location>
</feature>
<dbReference type="GO" id="GO:0051537">
    <property type="term" value="F:2 iron, 2 sulfur cluster binding"/>
    <property type="evidence" value="ECO:0007669"/>
    <property type="project" value="UniProtKB-KW"/>
</dbReference>
<dbReference type="GO" id="GO:0005777">
    <property type="term" value="C:peroxisome"/>
    <property type="evidence" value="ECO:0007669"/>
    <property type="project" value="UniProtKB-SubCell"/>
</dbReference>
<keyword evidence="9 17" id="KW-0411">Iron-sulfur</keyword>
<comment type="cofactor">
    <cofactor evidence="12">
        <name>[2Fe-2S] cluster</name>
        <dbReference type="ChEBI" id="CHEBI:190135"/>
    </cofactor>
</comment>
<dbReference type="InterPro" id="IPR036856">
    <property type="entry name" value="Ald_Oxase/Xan_DH_a/b_sf"/>
</dbReference>
<sequence>MTYHCLHVLASVKMVAGVSEGEVSTSVLCFILHPTDSKMKPKSFMKVPGSSISLKINGKEYLVDNSLDADTSLNDFIRDGAGLKGTKVMCREGGCGCCVVGVRTFNPHSNTYQPLRALSSCLVPIYACDKWDVVTVEGLGSCKTGYHAVQQRLADFNGTQCGYCSSGMVMNMYSLMSGGGEKLTMQKVEDSFDGNICRCTGYRPILDAFKSFAEDATPELQQKVADIEEAWKGMGMCPRTGEVCDCKDDEARGSSSGPEPYVHLVLSGSEWYRITDLSGLYNILDSHRSEKVRLVLGNTGVGVYKNDGPYVTYVDLSGIGDLFSYSLKARPMEFGAGLSLTKMIQLLDEASQDNAYSYAAVLAKHIRKIANVPVRNGGSWGGNMMMKHDHPEFPSDVFIALETAGASVKIGSSQGERTLTVKEFLKADMEQSVLLTLYLPPKSPDTAMRTFKVMPRSQNAHAYVNAGFAARIHPETFVVLAPPTFVFGGIRADFDHATQTESFVVNKSLADEGVLQAALNILGGEIQPDSQPADASPTYRRTLAQALFYKWVLGIVGEVAGGRMRSGGSGLERPLSSGKQSYTTDKDTYPISEPIPKVEARAQTSGEAQYVNDIPHFPEELQAAVVTTSVGNANIKNIDPTDALAMPGVVGFVDHRDVRGENTFCKLSPPFNLELEPIFTKNRSQYAGQPIGLILARTRREAEEAVNKVRVEYTDAKKPILSIRDALARPDETLMKHFDPLMPCESYDEVVGKAKYTLEGEIEFGSQHHFYLETQVCICVPVEDGLDIYPASQSIDDLQDVVAQTLGIPNNRINIRVRRLGGAFGGKISRANMPAAACAIAADKFNCPVRLVMNFNTNLEAVGKRLPYLIKYKVGFDEKGKLSSVGGTIYSDVGCSYNESMASFAAIMSQNCYYSPVWHWKPVSVLTNTPSNTWTRAPGTTEGIAIIEHIMEHIAEKLGKDPLAVREINFIHEGEKDMMGKPVGPNQLPVLIQQFKESSQFPQRQDDIKNFNQENRWRKRGLSVVPMKYPVGYPPFFKYGILVSVYHQDGTVAVEHGGIEMGQGINTKVAQVCARELGIPLWKIQVKPTTNLASANSSVTGGSMGSELCAHAAALACKELMGRLEPIRTKKGQLPWVDLIKTAFQENIDLTSKHFYTKMDELKGYDIWGLACAEVEVDILTGEKQVLRVDVMEDVGVSMSPLVDVGQVEGAFIMGMGYWLQEKMKYHPDTGKNLSNSTWEYKPPTTKDIPIDFRITFLQDAPNPHGVQRSKATAEPPLCMSVCSLFAVRHAVSAARNDAGNTQPYLLAGPATNDEIQAEALTHPKDFKLR</sequence>
<dbReference type="Pfam" id="PF00941">
    <property type="entry name" value="FAD_binding_5"/>
    <property type="match status" value="1"/>
</dbReference>
<gene>
    <name evidence="20" type="ORF">DSTB1V02_LOCUS2915</name>
</gene>
<keyword evidence="16" id="KW-0285">Flavoprotein</keyword>
<dbReference type="FunFam" id="3.30.465.10:FF:000013">
    <property type="entry name" value="Aldehyde oxidase"/>
    <property type="match status" value="1"/>
</dbReference>
<dbReference type="Gene3D" id="3.30.465.10">
    <property type="match status" value="1"/>
</dbReference>
<dbReference type="InterPro" id="IPR036318">
    <property type="entry name" value="FAD-bd_PCMH-like_sf"/>
</dbReference>
<comment type="subcellular location">
    <subcellularLocation>
        <location evidence="2">Peroxisome</location>
    </subcellularLocation>
</comment>
<dbReference type="InterPro" id="IPR008274">
    <property type="entry name" value="AldOxase/xan_DH_MoCoBD1"/>
</dbReference>
<name>A0A7R8X2T3_9CRUS</name>
<evidence type="ECO:0000256" key="16">
    <source>
        <dbReference type="PIRSR" id="PIRSR000127-2"/>
    </source>
</evidence>
<dbReference type="FunFam" id="3.30.365.10:FF:000008">
    <property type="entry name" value="Aldehyde oxidase1"/>
    <property type="match status" value="1"/>
</dbReference>
<evidence type="ECO:0000256" key="9">
    <source>
        <dbReference type="ARBA" id="ARBA00023014"/>
    </source>
</evidence>
<comment type="cofactor">
    <cofactor evidence="17">
        <name>Mo-molybdopterin</name>
        <dbReference type="ChEBI" id="CHEBI:71302"/>
    </cofactor>
    <text evidence="17">Binds 1 Mo-molybdopterin (Mo-MPT) cofactor per subunit.</text>
</comment>
<keyword evidence="8 17" id="KW-0408">Iron</keyword>
<dbReference type="InterPro" id="IPR046867">
    <property type="entry name" value="AldOxase/xan_DH_MoCoBD2"/>
</dbReference>
<feature type="binding site" evidence="17">
    <location>
        <position position="90"/>
    </location>
    <ligand>
        <name>[2Fe-2S] cluster</name>
        <dbReference type="ChEBI" id="CHEBI:190135"/>
        <label>1</label>
    </ligand>
</feature>
<dbReference type="InterPro" id="IPR037165">
    <property type="entry name" value="AldOxase/xan_DH_Mopterin-bd_sf"/>
</dbReference>
<dbReference type="InterPro" id="IPR001041">
    <property type="entry name" value="2Fe-2S_ferredoxin-type"/>
</dbReference>
<evidence type="ECO:0000256" key="4">
    <source>
        <dbReference type="ARBA" id="ARBA00022505"/>
    </source>
</evidence>
<dbReference type="Pfam" id="PF01315">
    <property type="entry name" value="Ald_Xan_dh_C"/>
    <property type="match status" value="1"/>
</dbReference>
<feature type="binding site" evidence="17">
    <location>
        <position position="161"/>
    </location>
    <ligand>
        <name>[2Fe-2S] cluster</name>
        <dbReference type="ChEBI" id="CHEBI:190135"/>
        <label>2</label>
    </ligand>
</feature>
<dbReference type="PIRSF" id="PIRSF000127">
    <property type="entry name" value="Xanthine_DH"/>
    <property type="match status" value="1"/>
</dbReference>
<evidence type="ECO:0000256" key="3">
    <source>
        <dbReference type="ARBA" id="ARBA00006849"/>
    </source>
</evidence>
<dbReference type="InterPro" id="IPR012675">
    <property type="entry name" value="Beta-grasp_dom_sf"/>
</dbReference>
<feature type="domain" description="FAD-binding PCMH-type" evidence="19">
    <location>
        <begin position="264"/>
        <end position="444"/>
    </location>
</feature>
<dbReference type="GO" id="GO:0050302">
    <property type="term" value="F:indole-3-acetaldehyde oxidase activity"/>
    <property type="evidence" value="ECO:0007669"/>
    <property type="project" value="UniProtKB-EC"/>
</dbReference>
<feature type="binding site" evidence="17">
    <location>
        <position position="1102"/>
    </location>
    <ligand>
        <name>Mo-molybdopterin</name>
        <dbReference type="ChEBI" id="CHEBI:71302"/>
    </ligand>
    <ligandPart>
        <name>Mo</name>
        <dbReference type="ChEBI" id="CHEBI:28685"/>
    </ligandPart>
</feature>
<evidence type="ECO:0000256" key="5">
    <source>
        <dbReference type="ARBA" id="ARBA00022714"/>
    </source>
</evidence>
<dbReference type="GO" id="GO:0071949">
    <property type="term" value="F:FAD binding"/>
    <property type="evidence" value="ECO:0007669"/>
    <property type="project" value="InterPro"/>
</dbReference>
<evidence type="ECO:0000256" key="15">
    <source>
        <dbReference type="PIRSR" id="PIRSR000127-1"/>
    </source>
</evidence>
<dbReference type="SUPFAM" id="SSF47741">
    <property type="entry name" value="CO dehydrogenase ISP C-domain like"/>
    <property type="match status" value="1"/>
</dbReference>
<evidence type="ECO:0000256" key="10">
    <source>
        <dbReference type="ARBA" id="ARBA00023027"/>
    </source>
</evidence>
<dbReference type="Pfam" id="PF00111">
    <property type="entry name" value="Fer2"/>
    <property type="match status" value="1"/>
</dbReference>
<dbReference type="Pfam" id="PF03450">
    <property type="entry name" value="CO_deh_flav_C"/>
    <property type="match status" value="1"/>
</dbReference>
<evidence type="ECO:0000313" key="21">
    <source>
        <dbReference type="Proteomes" id="UP000677054"/>
    </source>
</evidence>
<keyword evidence="4 17" id="KW-0500">Molybdenum</keyword>
<dbReference type="SMART" id="SM01092">
    <property type="entry name" value="CO_deh_flav_C"/>
    <property type="match status" value="1"/>
</dbReference>
<dbReference type="Proteomes" id="UP000677054">
    <property type="component" value="Unassembled WGS sequence"/>
</dbReference>
<comment type="similarity">
    <text evidence="3">Belongs to the xanthine dehydrogenase family.</text>
</comment>
<dbReference type="InterPro" id="IPR016166">
    <property type="entry name" value="FAD-bd_PCMH"/>
</dbReference>
<keyword evidence="10" id="KW-0520">NAD</keyword>
<dbReference type="EMBL" id="LR899863">
    <property type="protein sequence ID" value="CAD7242977.1"/>
    <property type="molecule type" value="Genomic_DNA"/>
</dbReference>
<dbReference type="FunFam" id="3.30.365.10:FF:000001">
    <property type="entry name" value="Xanthine dehydrogenase oxidase"/>
    <property type="match status" value="1"/>
</dbReference>
<evidence type="ECO:0000256" key="17">
    <source>
        <dbReference type="PIRSR" id="PIRSR000127-3"/>
    </source>
</evidence>
<evidence type="ECO:0000256" key="11">
    <source>
        <dbReference type="ARBA" id="ARBA00023140"/>
    </source>
</evidence>
<accession>A0A7R8X2T3</accession>
<dbReference type="PANTHER" id="PTHR11908:SF132">
    <property type="entry name" value="ALDEHYDE OXIDASE 1-RELATED"/>
    <property type="match status" value="1"/>
</dbReference>
<evidence type="ECO:0000256" key="1">
    <source>
        <dbReference type="ARBA" id="ARBA00001974"/>
    </source>
</evidence>
<dbReference type="InterPro" id="IPR036010">
    <property type="entry name" value="2Fe-2S_ferredoxin-like_sf"/>
</dbReference>
<comment type="cofactor">
    <cofactor evidence="17">
        <name>[2Fe-2S] cluster</name>
        <dbReference type="ChEBI" id="CHEBI:190135"/>
    </cofactor>
    <text evidence="17">Binds 2 [2Fe-2S] clusters.</text>
</comment>
<dbReference type="SMART" id="SM01008">
    <property type="entry name" value="Ald_Xan_dh_C"/>
    <property type="match status" value="1"/>
</dbReference>
<dbReference type="Pfam" id="PF01799">
    <property type="entry name" value="Fer2_2"/>
    <property type="match status" value="1"/>
</dbReference>
<keyword evidence="16" id="KW-0274">FAD</keyword>
<dbReference type="Gene3D" id="1.10.150.120">
    <property type="entry name" value="[2Fe-2S]-binding domain"/>
    <property type="match status" value="1"/>
</dbReference>
<keyword evidence="7" id="KW-0560">Oxidoreductase</keyword>
<evidence type="ECO:0000259" key="19">
    <source>
        <dbReference type="PROSITE" id="PS51387"/>
    </source>
</evidence>
<dbReference type="Gene3D" id="3.30.390.50">
    <property type="entry name" value="CO dehydrogenase flavoprotein, C-terminal domain"/>
    <property type="match status" value="1"/>
</dbReference>
<dbReference type="SUPFAM" id="SSF56176">
    <property type="entry name" value="FAD-binding/transporter-associated domain-like"/>
    <property type="match status" value="1"/>
</dbReference>
<feature type="binding site" evidence="16">
    <location>
        <position position="452"/>
    </location>
    <ligand>
        <name>FAD</name>
        <dbReference type="ChEBI" id="CHEBI:57692"/>
    </ligand>
</feature>
<dbReference type="Gene3D" id="3.30.365.10">
    <property type="entry name" value="Aldehyde oxidase/xanthine dehydrogenase, molybdopterin binding domain"/>
    <property type="match status" value="4"/>
</dbReference>
<dbReference type="SUPFAM" id="SSF54292">
    <property type="entry name" value="2Fe-2S ferredoxin-like"/>
    <property type="match status" value="1"/>
</dbReference>
<dbReference type="InterPro" id="IPR036884">
    <property type="entry name" value="2Fe-2S-bd_dom_sf"/>
</dbReference>
<dbReference type="InterPro" id="IPR036683">
    <property type="entry name" value="CO_DH_flav_C_dom_sf"/>
</dbReference>
<evidence type="ECO:0000256" key="13">
    <source>
        <dbReference type="ARBA" id="ARBA00052415"/>
    </source>
</evidence>
<evidence type="ECO:0000256" key="2">
    <source>
        <dbReference type="ARBA" id="ARBA00004275"/>
    </source>
</evidence>
<dbReference type="Pfam" id="PF02738">
    <property type="entry name" value="MoCoBD_1"/>
    <property type="match status" value="1"/>
</dbReference>
<feature type="binding site" evidence="16">
    <location>
        <position position="434"/>
    </location>
    <ligand>
        <name>FAD</name>
        <dbReference type="ChEBI" id="CHEBI:57692"/>
    </ligand>
</feature>
<dbReference type="PROSITE" id="PS51387">
    <property type="entry name" value="FAD_PCMH"/>
    <property type="match status" value="1"/>
</dbReference>
<evidence type="ECO:0000313" key="20">
    <source>
        <dbReference type="EMBL" id="CAD7242977.1"/>
    </source>
</evidence>
<dbReference type="InterPro" id="IPR002888">
    <property type="entry name" value="2Fe-2S-bd"/>
</dbReference>
<proteinExistence type="inferred from homology"/>
<keyword evidence="5 17" id="KW-0001">2Fe-2S</keyword>
<dbReference type="InterPro" id="IPR016169">
    <property type="entry name" value="FAD-bd_PCMH_sub2"/>
</dbReference>
<feature type="active site" description="Proton acceptor" evidence="15">
    <location>
        <position position="1275"/>
    </location>
</feature>
<feature type="binding site" evidence="17">
    <location>
        <position position="197"/>
    </location>
    <ligand>
        <name>[2Fe-2S] cluster</name>
        <dbReference type="ChEBI" id="CHEBI:190135"/>
        <label>2</label>
    </ligand>
</feature>
<evidence type="ECO:0000256" key="7">
    <source>
        <dbReference type="ARBA" id="ARBA00023002"/>
    </source>
</evidence>
<feature type="binding site" evidence="17">
    <location>
        <position position="936"/>
    </location>
    <ligand>
        <name>Mo-molybdopterin</name>
        <dbReference type="ChEBI" id="CHEBI:71302"/>
    </ligand>
    <ligandPart>
        <name>Mo</name>
        <dbReference type="ChEBI" id="CHEBI:28685"/>
    </ligandPart>
</feature>
<comment type="cofactor">
    <cofactor evidence="1 16">
        <name>FAD</name>
        <dbReference type="ChEBI" id="CHEBI:57692"/>
    </cofactor>
</comment>
<dbReference type="GO" id="GO:0005506">
    <property type="term" value="F:iron ion binding"/>
    <property type="evidence" value="ECO:0007669"/>
    <property type="project" value="InterPro"/>
</dbReference>
<dbReference type="SUPFAM" id="SSF54665">
    <property type="entry name" value="CO dehydrogenase molybdoprotein N-domain-like"/>
    <property type="match status" value="1"/>
</dbReference>
<evidence type="ECO:0000256" key="8">
    <source>
        <dbReference type="ARBA" id="ARBA00023004"/>
    </source>
</evidence>
<dbReference type="InterPro" id="IPR016208">
    <property type="entry name" value="Ald_Oxase/xanthine_DH-like"/>
</dbReference>
<dbReference type="SUPFAM" id="SSF56003">
    <property type="entry name" value="Molybdenum cofactor-binding domain"/>
    <property type="match status" value="1"/>
</dbReference>
<feature type="binding site" evidence="16">
    <location>
        <begin position="294"/>
        <end position="301"/>
    </location>
    <ligand>
        <name>FAD</name>
        <dbReference type="ChEBI" id="CHEBI:57692"/>
    </ligand>
</feature>
<keyword evidence="21" id="KW-1185">Reference proteome</keyword>
<feature type="binding site" evidence="17">
    <location>
        <position position="121"/>
    </location>
    <ligand>
        <name>[2Fe-2S] cluster</name>
        <dbReference type="ChEBI" id="CHEBI:190135"/>
        <label>1</label>
    </ligand>
</feature>
<evidence type="ECO:0000256" key="18">
    <source>
        <dbReference type="SAM" id="MobiDB-lite"/>
    </source>
</evidence>
<protein>
    <recommendedName>
        <fullName evidence="14">Indole-3-acetaldehyde oxidase</fullName>
    </recommendedName>
</protein>
<feature type="binding site" evidence="17">
    <location>
        <position position="824"/>
    </location>
    <ligand>
        <name>Mo-molybdopterin</name>
        <dbReference type="ChEBI" id="CHEBI:71302"/>
    </ligand>
    <ligandPart>
        <name>Mo</name>
        <dbReference type="ChEBI" id="CHEBI:28685"/>
    </ligandPart>
</feature>
<keyword evidence="11" id="KW-0576">Peroxisome</keyword>
<dbReference type="Gene3D" id="3.10.20.30">
    <property type="match status" value="1"/>
</dbReference>
<dbReference type="EMBL" id="CAJPEV010000346">
    <property type="protein sequence ID" value="CAG0884273.1"/>
    <property type="molecule type" value="Genomic_DNA"/>
</dbReference>
<dbReference type="SUPFAM" id="SSF55447">
    <property type="entry name" value="CO dehydrogenase flavoprotein C-terminal domain-like"/>
    <property type="match status" value="1"/>
</dbReference>
<keyword evidence="6 17" id="KW-0479">Metal-binding</keyword>
<dbReference type="PANTHER" id="PTHR11908">
    <property type="entry name" value="XANTHINE DEHYDROGENASE"/>
    <property type="match status" value="1"/>
</dbReference>
<dbReference type="Gene3D" id="3.90.1170.50">
    <property type="entry name" value="Aldehyde oxidase/xanthine dehydrogenase, a/b hammerhead"/>
    <property type="match status" value="1"/>
</dbReference>
<feature type="binding site" evidence="17">
    <location>
        <position position="95"/>
    </location>
    <ligand>
        <name>[2Fe-2S] cluster</name>
        <dbReference type="ChEBI" id="CHEBI:190135"/>
        <label>1</label>
    </ligand>
</feature>
<feature type="binding site" evidence="17">
    <location>
        <position position="164"/>
    </location>
    <ligand>
        <name>[2Fe-2S] cluster</name>
        <dbReference type="ChEBI" id="CHEBI:190135"/>
        <label>2</label>
    </ligand>
</feature>
<feature type="binding site" evidence="16">
    <location>
        <begin position="379"/>
        <end position="383"/>
    </location>
    <ligand>
        <name>FAD</name>
        <dbReference type="ChEBI" id="CHEBI:57692"/>
    </ligand>
</feature>
<evidence type="ECO:0000256" key="12">
    <source>
        <dbReference type="ARBA" id="ARBA00034078"/>
    </source>
</evidence>
<dbReference type="OrthoDB" id="8300278at2759"/>
<dbReference type="InterPro" id="IPR005107">
    <property type="entry name" value="CO_DH_flav_C"/>
</dbReference>
<organism evidence="20">
    <name type="scientific">Darwinula stevensoni</name>
    <dbReference type="NCBI Taxonomy" id="69355"/>
    <lineage>
        <taxon>Eukaryota</taxon>
        <taxon>Metazoa</taxon>
        <taxon>Ecdysozoa</taxon>
        <taxon>Arthropoda</taxon>
        <taxon>Crustacea</taxon>
        <taxon>Oligostraca</taxon>
        <taxon>Ostracoda</taxon>
        <taxon>Podocopa</taxon>
        <taxon>Podocopida</taxon>
        <taxon>Darwinulocopina</taxon>
        <taxon>Darwinuloidea</taxon>
        <taxon>Darwinulidae</taxon>
        <taxon>Darwinula</taxon>
    </lineage>
</organism>
<dbReference type="FunFam" id="3.10.20.30:FF:000012">
    <property type="entry name" value="Xanthine dehydrogenase/oxidase"/>
    <property type="match status" value="1"/>
</dbReference>
<dbReference type="InterPro" id="IPR000674">
    <property type="entry name" value="Ald_Oxase/Xan_DH_a/b"/>
</dbReference>
<dbReference type="Pfam" id="PF20256">
    <property type="entry name" value="MoCoBD_2"/>
    <property type="match status" value="1"/>
</dbReference>